<feature type="region of interest" description="Disordered" evidence="13">
    <location>
        <begin position="1254"/>
        <end position="1273"/>
    </location>
</feature>
<dbReference type="SMART" id="SM01411">
    <property type="entry name" value="Ephrin_rec_like"/>
    <property type="match status" value="1"/>
</dbReference>
<dbReference type="Pfam" id="PF00084">
    <property type="entry name" value="Sushi"/>
    <property type="match status" value="9"/>
</dbReference>
<organism evidence="19 20">
    <name type="scientific">Branchiostoma lanceolatum</name>
    <name type="common">Common lancelet</name>
    <name type="synonym">Amphioxus lanceolatum</name>
    <dbReference type="NCBI Taxonomy" id="7740"/>
    <lineage>
        <taxon>Eukaryota</taxon>
        <taxon>Metazoa</taxon>
        <taxon>Chordata</taxon>
        <taxon>Cephalochordata</taxon>
        <taxon>Leptocardii</taxon>
        <taxon>Amphioxiformes</taxon>
        <taxon>Branchiostomatidae</taxon>
        <taxon>Branchiostoma</taxon>
    </lineage>
</organism>
<dbReference type="OrthoDB" id="406096at2759"/>
<evidence type="ECO:0000313" key="19">
    <source>
        <dbReference type="EMBL" id="CAH1248695.1"/>
    </source>
</evidence>
<feature type="signal peptide" evidence="14">
    <location>
        <begin position="1"/>
        <end position="22"/>
    </location>
</feature>
<feature type="disulfide bond" evidence="12">
    <location>
        <begin position="200"/>
        <end position="227"/>
    </location>
</feature>
<dbReference type="Gene3D" id="2.10.70.10">
    <property type="entry name" value="Complement Module, domain 1"/>
    <property type="match status" value="9"/>
</dbReference>
<dbReference type="InterPro" id="IPR011641">
    <property type="entry name" value="Tyr-kin_ephrin_A/B_rcpt-like"/>
</dbReference>
<feature type="domain" description="Sushi" evidence="18">
    <location>
        <begin position="402"/>
        <end position="460"/>
    </location>
</feature>
<dbReference type="InterPro" id="IPR016186">
    <property type="entry name" value="C-type_lectin-like/link_sf"/>
</dbReference>
<dbReference type="FunFam" id="2.10.70.10:FF:000064">
    <property type="entry name" value="Fibulin 7"/>
    <property type="match status" value="1"/>
</dbReference>
<dbReference type="Proteomes" id="UP000838412">
    <property type="component" value="Chromosome 16"/>
</dbReference>
<keyword evidence="9 11" id="KW-1015">Disulfide bond</keyword>
<feature type="domain" description="Sushi" evidence="18">
    <location>
        <begin position="230"/>
        <end position="287"/>
    </location>
</feature>
<accession>A0A8K0EHK8</accession>
<dbReference type="Gene3D" id="2.10.50.10">
    <property type="entry name" value="Tumor Necrosis Factor Receptor, subunit A, domain 2"/>
    <property type="match status" value="1"/>
</dbReference>
<dbReference type="PROSITE" id="PS50164">
    <property type="entry name" value="GIY_YIG"/>
    <property type="match status" value="1"/>
</dbReference>
<evidence type="ECO:0000259" key="18">
    <source>
        <dbReference type="PROSITE" id="PS50923"/>
    </source>
</evidence>
<feature type="domain" description="Sushi" evidence="18">
    <location>
        <begin position="518"/>
        <end position="577"/>
    </location>
</feature>
<dbReference type="PROSITE" id="PS50026">
    <property type="entry name" value="EGF_3"/>
    <property type="match status" value="2"/>
</dbReference>
<dbReference type="CDD" id="cd00054">
    <property type="entry name" value="EGF_CA"/>
    <property type="match status" value="3"/>
</dbReference>
<feature type="domain" description="Sushi" evidence="18">
    <location>
        <begin position="578"/>
        <end position="634"/>
    </location>
</feature>
<evidence type="ECO:0000256" key="2">
    <source>
        <dbReference type="ARBA" id="ARBA00022525"/>
    </source>
</evidence>
<dbReference type="InterPro" id="IPR000152">
    <property type="entry name" value="EGF-type_Asp/Asn_hydroxyl_site"/>
</dbReference>
<dbReference type="PROSITE" id="PS00022">
    <property type="entry name" value="EGF_1"/>
    <property type="match status" value="2"/>
</dbReference>
<evidence type="ECO:0000256" key="9">
    <source>
        <dbReference type="ARBA" id="ARBA00023157"/>
    </source>
</evidence>
<evidence type="ECO:0000259" key="15">
    <source>
        <dbReference type="PROSITE" id="PS50026"/>
    </source>
</evidence>
<feature type="domain" description="GIY-YIG" evidence="17">
    <location>
        <begin position="1225"/>
        <end position="1307"/>
    </location>
</feature>
<evidence type="ECO:0000256" key="6">
    <source>
        <dbReference type="ARBA" id="ARBA00022737"/>
    </source>
</evidence>
<gene>
    <name evidence="19" type="primary">CSMD3</name>
    <name evidence="19" type="ORF">BLAG_LOCUS10005</name>
</gene>
<reference evidence="19" key="1">
    <citation type="submission" date="2022-01" db="EMBL/GenBank/DDBJ databases">
        <authorList>
            <person name="Braso-Vives M."/>
        </authorList>
    </citation>
    <scope>NUCLEOTIDE SEQUENCE</scope>
</reference>
<dbReference type="EMBL" id="OV696701">
    <property type="protein sequence ID" value="CAH1248695.1"/>
    <property type="molecule type" value="Genomic_DNA"/>
</dbReference>
<comment type="caution">
    <text evidence="11">Lacks conserved residue(s) required for the propagation of feature annotation.</text>
</comment>
<keyword evidence="2" id="KW-0964">Secreted</keyword>
<dbReference type="PROSITE" id="PS50923">
    <property type="entry name" value="SUSHI"/>
    <property type="match status" value="9"/>
</dbReference>
<feature type="domain" description="Sushi" evidence="18">
    <location>
        <begin position="345"/>
        <end position="401"/>
    </location>
</feature>
<dbReference type="SUPFAM" id="SSF56436">
    <property type="entry name" value="C-type lectin-like"/>
    <property type="match status" value="1"/>
</dbReference>
<dbReference type="SUPFAM" id="SSF57196">
    <property type="entry name" value="EGF/Laminin"/>
    <property type="match status" value="2"/>
</dbReference>
<name>A0A8K0EHK8_BRALA</name>
<keyword evidence="4 12" id="KW-0768">Sushi</keyword>
<protein>
    <submittedName>
        <fullName evidence="19">CSMD3 protein</fullName>
    </submittedName>
</protein>
<dbReference type="GO" id="GO:0007155">
    <property type="term" value="P:cell adhesion"/>
    <property type="evidence" value="ECO:0007669"/>
    <property type="project" value="UniProtKB-KW"/>
</dbReference>
<dbReference type="SUPFAM" id="SSF57535">
    <property type="entry name" value="Complement control module/SCR domain"/>
    <property type="match status" value="9"/>
</dbReference>
<dbReference type="SMART" id="SM00181">
    <property type="entry name" value="EGF"/>
    <property type="match status" value="5"/>
</dbReference>
<dbReference type="PROSITE" id="PS50041">
    <property type="entry name" value="C_TYPE_LECTIN_2"/>
    <property type="match status" value="1"/>
</dbReference>
<dbReference type="CDD" id="cd10442">
    <property type="entry name" value="GIY-YIG_PLEs"/>
    <property type="match status" value="1"/>
</dbReference>
<feature type="disulfide bond" evidence="11">
    <location>
        <begin position="1018"/>
        <end position="1027"/>
    </location>
</feature>
<feature type="chain" id="PRO_5035463882" evidence="14">
    <location>
        <begin position="23"/>
        <end position="1330"/>
    </location>
</feature>
<evidence type="ECO:0000256" key="7">
    <source>
        <dbReference type="ARBA" id="ARBA00022837"/>
    </source>
</evidence>
<dbReference type="PROSITE" id="PS00010">
    <property type="entry name" value="ASX_HYDROXYL"/>
    <property type="match status" value="2"/>
</dbReference>
<feature type="domain" description="Sushi" evidence="18">
    <location>
        <begin position="173"/>
        <end position="229"/>
    </location>
</feature>
<dbReference type="GO" id="GO:0005509">
    <property type="term" value="F:calcium ion binding"/>
    <property type="evidence" value="ECO:0007669"/>
    <property type="project" value="InterPro"/>
</dbReference>
<keyword evidence="20" id="KW-1185">Reference proteome</keyword>
<feature type="domain" description="Sushi" evidence="18">
    <location>
        <begin position="116"/>
        <end position="172"/>
    </location>
</feature>
<dbReference type="InterPro" id="IPR049883">
    <property type="entry name" value="NOTCH1_EGF-like"/>
</dbReference>
<keyword evidence="6" id="KW-0677">Repeat</keyword>
<evidence type="ECO:0000256" key="11">
    <source>
        <dbReference type="PROSITE-ProRule" id="PRU00076"/>
    </source>
</evidence>
<dbReference type="PANTHER" id="PTHR45656">
    <property type="entry name" value="PROTEIN CBR-CLEC-78"/>
    <property type="match status" value="1"/>
</dbReference>
<dbReference type="Pfam" id="PF07699">
    <property type="entry name" value="Ephrin_rec_like"/>
    <property type="match status" value="1"/>
</dbReference>
<evidence type="ECO:0000313" key="20">
    <source>
        <dbReference type="Proteomes" id="UP000838412"/>
    </source>
</evidence>
<dbReference type="InterPro" id="IPR018097">
    <property type="entry name" value="EGF_Ca-bd_CS"/>
</dbReference>
<evidence type="ECO:0000256" key="12">
    <source>
        <dbReference type="PROSITE-ProRule" id="PRU00302"/>
    </source>
</evidence>
<keyword evidence="7" id="KW-0106">Calcium</keyword>
<dbReference type="SMART" id="SM00032">
    <property type="entry name" value="CCP"/>
    <property type="match status" value="9"/>
</dbReference>
<dbReference type="Pfam" id="PF00059">
    <property type="entry name" value="Lectin_C"/>
    <property type="match status" value="1"/>
</dbReference>
<dbReference type="GO" id="GO:0005576">
    <property type="term" value="C:extracellular region"/>
    <property type="evidence" value="ECO:0007669"/>
    <property type="project" value="UniProtKB-SubCell"/>
</dbReference>
<evidence type="ECO:0000256" key="8">
    <source>
        <dbReference type="ARBA" id="ARBA00022889"/>
    </source>
</evidence>
<evidence type="ECO:0000256" key="4">
    <source>
        <dbReference type="ARBA" id="ARBA00022659"/>
    </source>
</evidence>
<dbReference type="InterPro" id="IPR018378">
    <property type="entry name" value="C-type_lectin_CS"/>
</dbReference>
<evidence type="ECO:0000256" key="5">
    <source>
        <dbReference type="ARBA" id="ARBA00022729"/>
    </source>
</evidence>
<dbReference type="InterPro" id="IPR001881">
    <property type="entry name" value="EGF-like_Ca-bd_dom"/>
</dbReference>
<dbReference type="SMART" id="SM00034">
    <property type="entry name" value="CLECT"/>
    <property type="match status" value="1"/>
</dbReference>
<keyword evidence="3 11" id="KW-0245">EGF-like domain</keyword>
<evidence type="ECO:0000259" key="17">
    <source>
        <dbReference type="PROSITE" id="PS50164"/>
    </source>
</evidence>
<feature type="disulfide bond" evidence="12">
    <location>
        <begin position="372"/>
        <end position="399"/>
    </location>
</feature>
<dbReference type="PROSITE" id="PS01187">
    <property type="entry name" value="EGF_CA"/>
    <property type="match status" value="1"/>
</dbReference>
<feature type="domain" description="EGF-like" evidence="15">
    <location>
        <begin position="991"/>
        <end position="1028"/>
    </location>
</feature>
<dbReference type="InterPro" id="IPR051277">
    <property type="entry name" value="SEZ6_CSMD_C4BPB_Regulators"/>
</dbReference>
<dbReference type="InterPro" id="IPR016187">
    <property type="entry name" value="CTDL_fold"/>
</dbReference>
<feature type="disulfide bond" evidence="12">
    <location>
        <begin position="315"/>
        <end position="342"/>
    </location>
</feature>
<evidence type="ECO:0000256" key="13">
    <source>
        <dbReference type="SAM" id="MobiDB-lite"/>
    </source>
</evidence>
<keyword evidence="8" id="KW-0130">Cell adhesion</keyword>
<evidence type="ECO:0000256" key="10">
    <source>
        <dbReference type="ARBA" id="ARBA00023180"/>
    </source>
</evidence>
<feature type="domain" description="EGF-like" evidence="15">
    <location>
        <begin position="954"/>
        <end position="990"/>
    </location>
</feature>
<dbReference type="Pfam" id="PF07645">
    <property type="entry name" value="EGF_CA"/>
    <property type="match status" value="3"/>
</dbReference>
<dbReference type="FunFam" id="2.10.25.10:FF:000038">
    <property type="entry name" value="Fibrillin 2"/>
    <property type="match status" value="1"/>
</dbReference>
<evidence type="ECO:0000256" key="1">
    <source>
        <dbReference type="ARBA" id="ARBA00004613"/>
    </source>
</evidence>
<feature type="disulfide bond" evidence="11">
    <location>
        <begin position="980"/>
        <end position="989"/>
    </location>
</feature>
<sequence>MNLRAVLVLLVILVLLVPGPLGWRRRRRRRCWRNCSWSGWSYHSDDCSGDCGGDGRTTYTRYVTVFAQCGGSCFGSGTKYEPCIGSCNHGTWKSNAGNGYCECNSGFTGTCCESEVVCSDLPPPPHGSATGGHTYQEIKTFSCDAGYRLEGSAIRECTASGTWTGSDTVCNRIQCSQLNPPTHGSVHGGNNYNDIVHFSCNTGHALTGSYNRTWQENGLWTGTQPTCTAQECPELDTPLNGQKTGGTSVGSFLIFFCNEGYDLTGGDIMRTCQPDQTWSGTDSTCERKICPVLSRPLNGNITGGHLYGDVVTFTCTAGYDLTGSETMTCQSNGQWGGLQPLCSRAQCPALSPIANGQMSGGNLFGQQVSFVCNSGYHLVGSSSRICQADRSWSGTQPSCDVVECALPKAQPNSHIALSGTTYGETVTSTCYPGYELSSGNSVRTCQAGGRWTGTPPLCERKCCGEPSLQYGSYSGAKCYNETIFLQCYEGHYLTSPDSDLTCTDKGTWDSPIPECDKVCCNNSIAVDNGYLAVPSGYCFDSTIQIHCDLGYKLTGNAGILYCNASGVWEGEEPRCEKINCGDPGDIRNGRKDMAGTFYGDTLTYSCDPGFILVGNDTYTCDADGDWGPAPFCEAHSLCDRTQLASPSEGSKICFNSPDGATPVEYCQIHCNPSYMYTSTDGMYECSVDTSWRWVVRRMYSGISVFNIVPVGDCSPGFGLWPGMTVDGLTITAEEPLDMEAIEDEMRYQLGLLGLCNNPCEIGQITVEISNSRKRSQGIQYRISVQLRAYADPTLISPTNTIQMQWMQIVGELRQKAMDLQTLIHNGGLILPFDGQTLSVDGHGIIISNPSLDCRDGEIKQGLNCFPCGPGTYYDVYESICRPCEYATYQDEFGRTECKPCPEKTTTEGPGAKDMSACKAFADCNCGVNPCILNSTGYFCHCLPGYQARGDDCIDIDECADPSICPNALCLNRPGTYSCQCLPGYDGPICADVDECRYGNYCPDHSTCTNTDGDYYCTCDHGYQGDNCKDTDECHNATLNTCRPDQICVNTAGSFHCDDCTVFDGRCYIVSDTRLTFTEAEMKCAEQGGLPVTVKDQQVQDFLVQELSVANKDVWIGLTDQDVEGQFVWTDGSPLAYSNWAPGEPNGDSTKNCVHLWPLANFRWDDMPCGRRNYYICHVTLPYVAGVTEAITRKIRKTGVAVHSTPHTTIRRLLVAPKDKDKPDDTCGVVYHLTCEDCDAQYVGETERALKKRISEHKRDSSPVAQHMQTYKHQPTKKVTILDRESRWFERGVKEAVHIRSRSPSLNRDQGRHRLPPIYNSLVQSRDLGDL</sequence>
<evidence type="ECO:0000259" key="16">
    <source>
        <dbReference type="PROSITE" id="PS50041"/>
    </source>
</evidence>
<dbReference type="PROSITE" id="PS01186">
    <property type="entry name" value="EGF_2"/>
    <property type="match status" value="2"/>
</dbReference>
<dbReference type="PANTHER" id="PTHR45656:SF4">
    <property type="entry name" value="PROTEIN CBR-CLEC-78"/>
    <property type="match status" value="1"/>
</dbReference>
<dbReference type="InterPro" id="IPR001304">
    <property type="entry name" value="C-type_lectin-like"/>
</dbReference>
<dbReference type="SMART" id="SM00179">
    <property type="entry name" value="EGF_CA"/>
    <property type="match status" value="3"/>
</dbReference>
<feature type="domain" description="Sushi" evidence="18">
    <location>
        <begin position="288"/>
        <end position="344"/>
    </location>
</feature>
<comment type="subcellular location">
    <subcellularLocation>
        <location evidence="1">Secreted</location>
    </subcellularLocation>
</comment>
<dbReference type="InterPro" id="IPR000305">
    <property type="entry name" value="GIY-YIG_endonuc"/>
</dbReference>
<evidence type="ECO:0000256" key="3">
    <source>
        <dbReference type="ARBA" id="ARBA00022536"/>
    </source>
</evidence>
<feature type="disulfide bond" evidence="12">
    <location>
        <begin position="143"/>
        <end position="170"/>
    </location>
</feature>
<evidence type="ECO:0000256" key="14">
    <source>
        <dbReference type="SAM" id="SignalP"/>
    </source>
</evidence>
<dbReference type="Gene3D" id="3.10.100.10">
    <property type="entry name" value="Mannose-Binding Protein A, subunit A"/>
    <property type="match status" value="1"/>
</dbReference>
<dbReference type="InterPro" id="IPR000742">
    <property type="entry name" value="EGF"/>
</dbReference>
<dbReference type="InterPro" id="IPR035976">
    <property type="entry name" value="Sushi/SCR/CCP_sf"/>
</dbReference>
<dbReference type="PROSITE" id="PS00615">
    <property type="entry name" value="C_TYPE_LECTIN_1"/>
    <property type="match status" value="1"/>
</dbReference>
<dbReference type="CDD" id="cd00033">
    <property type="entry name" value="CCP"/>
    <property type="match status" value="9"/>
</dbReference>
<keyword evidence="10" id="KW-0325">Glycoprotein</keyword>
<feature type="domain" description="C-type lectin" evidence="16">
    <location>
        <begin position="1062"/>
        <end position="1177"/>
    </location>
</feature>
<dbReference type="Gene3D" id="2.10.25.10">
    <property type="entry name" value="Laminin"/>
    <property type="match status" value="2"/>
</dbReference>
<dbReference type="CDD" id="cd00037">
    <property type="entry name" value="CLECT"/>
    <property type="match status" value="1"/>
</dbReference>
<feature type="domain" description="Sushi" evidence="18">
    <location>
        <begin position="461"/>
        <end position="517"/>
    </location>
</feature>
<feature type="compositionally biased region" description="Polar residues" evidence="13">
    <location>
        <begin position="1262"/>
        <end position="1272"/>
    </location>
</feature>
<keyword evidence="5 14" id="KW-0732">Signal</keyword>
<proteinExistence type="predicted"/>
<dbReference type="InterPro" id="IPR000436">
    <property type="entry name" value="Sushi_SCR_CCP_dom"/>
</dbReference>